<evidence type="ECO:0000313" key="2">
    <source>
        <dbReference type="Proteomes" id="UP000005307"/>
    </source>
</evidence>
<keyword evidence="2" id="KW-1185">Reference proteome</keyword>
<dbReference type="HOGENOM" id="CLU_093467_0_0_5"/>
<dbReference type="KEGG" id="oat:OAN307_c16770"/>
<dbReference type="EMBL" id="CP003740">
    <property type="protein sequence ID" value="AGI67345.1"/>
    <property type="molecule type" value="Genomic_DNA"/>
</dbReference>
<dbReference type="AlphaFoldDB" id="M9RC06"/>
<organism evidence="1 2">
    <name type="scientific">Octadecabacter antarcticus 307</name>
    <dbReference type="NCBI Taxonomy" id="391626"/>
    <lineage>
        <taxon>Bacteria</taxon>
        <taxon>Pseudomonadati</taxon>
        <taxon>Pseudomonadota</taxon>
        <taxon>Alphaproteobacteria</taxon>
        <taxon>Rhodobacterales</taxon>
        <taxon>Roseobacteraceae</taxon>
        <taxon>Octadecabacter</taxon>
    </lineage>
</organism>
<evidence type="ECO:0000313" key="1">
    <source>
        <dbReference type="EMBL" id="AGI67345.1"/>
    </source>
</evidence>
<dbReference type="STRING" id="391626.OAN307_c16770"/>
<reference evidence="1 2" key="1">
    <citation type="journal article" date="2013" name="PLoS ONE">
        <title>Poles Apart: Arctic and Antarctic Octadecabacter strains Share High Genome Plasticity and a New Type of Xanthorhodopsin.</title>
        <authorList>
            <person name="Vollmers J."/>
            <person name="Voget S."/>
            <person name="Dietrich S."/>
            <person name="Gollnow K."/>
            <person name="Smits M."/>
            <person name="Meyer K."/>
            <person name="Brinkhoff T."/>
            <person name="Simon M."/>
            <person name="Daniel R."/>
        </authorList>
    </citation>
    <scope>NUCLEOTIDE SEQUENCE [LARGE SCALE GENOMIC DNA]</scope>
    <source>
        <strain evidence="1 2">307</strain>
    </source>
</reference>
<dbReference type="InterPro" id="IPR027417">
    <property type="entry name" value="P-loop_NTPase"/>
</dbReference>
<accession>M9RC06</accession>
<dbReference type="eggNOG" id="COG4544">
    <property type="taxonomic scope" value="Bacteria"/>
</dbReference>
<name>M9RC06_9RHOB</name>
<dbReference type="RefSeq" id="WP_015499377.1">
    <property type="nucleotide sequence ID" value="NC_020911.1"/>
</dbReference>
<evidence type="ECO:0008006" key="3">
    <source>
        <dbReference type="Google" id="ProtNLM"/>
    </source>
</evidence>
<protein>
    <recommendedName>
        <fullName evidence="3">Protein ImuA</fullName>
    </recommendedName>
</protein>
<proteinExistence type="predicted"/>
<gene>
    <name evidence="1" type="ORF">OAN307_c16770</name>
</gene>
<sequence>MRRAPNLLKTAPTLKSATDLLMQRAETAGRKGEADAQPTLREVFSETVTDGAALAFMLAQLNTTKGPVLWVSDHLSRREAGVICMAGLPHGIDILRVDVSKPIDVLWAMEQGLGCATLGAVVGEVWGDPPALDFTASKRLALRSEAYSVPAWLIRRAAHANLSAARARWRLSSLASLPNADNMHAPGQPLWRAHLFRSRWGTPGDWVARDQNGLYLDYRVEGRPMHEARNA</sequence>
<dbReference type="SUPFAM" id="SSF52540">
    <property type="entry name" value="P-loop containing nucleoside triphosphate hydrolases"/>
    <property type="match status" value="1"/>
</dbReference>
<dbReference type="Gene3D" id="3.40.50.300">
    <property type="entry name" value="P-loop containing nucleotide triphosphate hydrolases"/>
    <property type="match status" value="1"/>
</dbReference>
<dbReference type="Proteomes" id="UP000005307">
    <property type="component" value="Chromosome"/>
</dbReference>
<dbReference type="OrthoDB" id="7202530at2"/>